<protein>
    <recommendedName>
        <fullName evidence="3">Quinate 5-dehydrogenase</fullName>
    </recommendedName>
</protein>
<sequence length="300" mass="33246">MLKVVSISLGSSSRNHTVETEIAGKKIMLSRLGTDGDWLKARQLFCELDGKVDAFGLGGMDLYVYIAGKRYTFRQAVRLIEGVHTPVLDGSGLKNTLEKHVINLLQEEGIVKFVDKKILLVSGADRFGMAEALIQTGAQVVFGDLLFGLGLPFPMYNYQTFCRVAQMVLPLITQMPFSLLYPTGEKQTVNTPKFTRFFAEADIIAGDFLFIKRYMPGELEGKIIITNTVTAADIKELADRGVHKVITTTPEFQGRSFGTNVLEAMLVALSGAKTALTAEEYLEIIQRFEIRPRVVDLRVA</sequence>
<reference evidence="2" key="1">
    <citation type="submission" date="2017-02" db="EMBL/GenBank/DDBJ databases">
        <authorList>
            <person name="Varghese N."/>
            <person name="Submissions S."/>
        </authorList>
    </citation>
    <scope>NUCLEOTIDE SEQUENCE [LARGE SCALE GENOMIC DNA]</scope>
    <source>
        <strain evidence="2">DSM 16521</strain>
    </source>
</reference>
<dbReference type="AlphaFoldDB" id="A0A1T4RM25"/>
<evidence type="ECO:0008006" key="3">
    <source>
        <dbReference type="Google" id="ProtNLM"/>
    </source>
</evidence>
<proteinExistence type="predicted"/>
<evidence type="ECO:0000313" key="1">
    <source>
        <dbReference type="EMBL" id="SKA16947.1"/>
    </source>
</evidence>
<keyword evidence="2" id="KW-1185">Reference proteome</keyword>
<dbReference type="OrthoDB" id="9780944at2"/>
<organism evidence="1 2">
    <name type="scientific">Carboxydocella sporoproducens DSM 16521</name>
    <dbReference type="NCBI Taxonomy" id="1121270"/>
    <lineage>
        <taxon>Bacteria</taxon>
        <taxon>Bacillati</taxon>
        <taxon>Bacillota</taxon>
        <taxon>Clostridia</taxon>
        <taxon>Eubacteriales</taxon>
        <taxon>Clostridiales Family XVI. Incertae Sedis</taxon>
        <taxon>Carboxydocella</taxon>
    </lineage>
</organism>
<evidence type="ECO:0000313" key="2">
    <source>
        <dbReference type="Proteomes" id="UP000189933"/>
    </source>
</evidence>
<gene>
    <name evidence="1" type="ORF">SAMN02745885_02183</name>
</gene>
<dbReference type="RefSeq" id="WP_078666195.1">
    <property type="nucleotide sequence ID" value="NZ_FUXM01000032.1"/>
</dbReference>
<dbReference type="Proteomes" id="UP000189933">
    <property type="component" value="Unassembled WGS sequence"/>
</dbReference>
<accession>A0A1T4RM25</accession>
<name>A0A1T4RM25_9FIRM</name>
<dbReference type="EMBL" id="FUXM01000032">
    <property type="protein sequence ID" value="SKA16947.1"/>
    <property type="molecule type" value="Genomic_DNA"/>
</dbReference>